<organism evidence="2 3">
    <name type="scientific">Desulfosporosinus metallidurans</name>
    <dbReference type="NCBI Taxonomy" id="1888891"/>
    <lineage>
        <taxon>Bacteria</taxon>
        <taxon>Bacillati</taxon>
        <taxon>Bacillota</taxon>
        <taxon>Clostridia</taxon>
        <taxon>Eubacteriales</taxon>
        <taxon>Desulfitobacteriaceae</taxon>
        <taxon>Desulfosporosinus</taxon>
    </lineage>
</organism>
<gene>
    <name evidence="2" type="ORF">DSOL_3787</name>
</gene>
<dbReference type="RefSeq" id="WP_075366221.1">
    <property type="nucleotide sequence ID" value="NZ_MLBF01000037.1"/>
</dbReference>
<name>A0A1Q8QNS5_9FIRM</name>
<dbReference type="AlphaFoldDB" id="A0A1Q8QNS5"/>
<evidence type="ECO:0000313" key="3">
    <source>
        <dbReference type="Proteomes" id="UP000186102"/>
    </source>
</evidence>
<accession>A0A1Q8QNS5</accession>
<evidence type="ECO:0000313" key="2">
    <source>
        <dbReference type="EMBL" id="OLN28976.1"/>
    </source>
</evidence>
<keyword evidence="3" id="KW-1185">Reference proteome</keyword>
<dbReference type="EMBL" id="MLBF01000037">
    <property type="protein sequence ID" value="OLN28976.1"/>
    <property type="molecule type" value="Genomic_DNA"/>
</dbReference>
<dbReference type="OrthoDB" id="9957083at2"/>
<protein>
    <submittedName>
        <fullName evidence="2">Uncharacterized protein</fullName>
    </submittedName>
</protein>
<feature type="region of interest" description="Disordered" evidence="1">
    <location>
        <begin position="78"/>
        <end position="97"/>
    </location>
</feature>
<sequence length="97" mass="11509">MKKCIECKCLENLVPIFKRGSNNGTAEDYSRKMICEDCLENYEEYGRCPLCQDEAAYHERDLIDGYCREHYDEVTPYDEEEAEDKRSYAEYLMDPSH</sequence>
<reference evidence="2 3" key="1">
    <citation type="submission" date="2016-09" db="EMBL/GenBank/DDBJ databases">
        <title>Complete genome of Desulfosporosinus sp. OL.</title>
        <authorList>
            <person name="Mardanov A."/>
            <person name="Beletsky A."/>
            <person name="Panova A."/>
            <person name="Karnachuk O."/>
            <person name="Ravin N."/>
        </authorList>
    </citation>
    <scope>NUCLEOTIDE SEQUENCE [LARGE SCALE GENOMIC DNA]</scope>
    <source>
        <strain evidence="2 3">OL</strain>
    </source>
</reference>
<dbReference type="STRING" id="1888891.DSOL_3787"/>
<comment type="caution">
    <text evidence="2">The sequence shown here is derived from an EMBL/GenBank/DDBJ whole genome shotgun (WGS) entry which is preliminary data.</text>
</comment>
<proteinExistence type="predicted"/>
<dbReference type="Proteomes" id="UP000186102">
    <property type="component" value="Unassembled WGS sequence"/>
</dbReference>
<evidence type="ECO:0000256" key="1">
    <source>
        <dbReference type="SAM" id="MobiDB-lite"/>
    </source>
</evidence>